<dbReference type="AlphaFoldDB" id="A0A7S2L0C0"/>
<evidence type="ECO:0000256" key="1">
    <source>
        <dbReference type="SAM" id="SignalP"/>
    </source>
</evidence>
<proteinExistence type="predicted"/>
<dbReference type="InterPro" id="IPR028978">
    <property type="entry name" value="Chorismate_lyase_/UTRA_dom_sf"/>
</dbReference>
<accession>A0A7S2L0C0</accession>
<organism evidence="2">
    <name type="scientific">Leptocylindrus danicus</name>
    <dbReference type="NCBI Taxonomy" id="163516"/>
    <lineage>
        <taxon>Eukaryota</taxon>
        <taxon>Sar</taxon>
        <taxon>Stramenopiles</taxon>
        <taxon>Ochrophyta</taxon>
        <taxon>Bacillariophyta</taxon>
        <taxon>Coscinodiscophyceae</taxon>
        <taxon>Chaetocerotophycidae</taxon>
        <taxon>Leptocylindrales</taxon>
        <taxon>Leptocylindraceae</taxon>
        <taxon>Leptocylindrus</taxon>
    </lineage>
</organism>
<name>A0A7S2L0C0_9STRA</name>
<dbReference type="EMBL" id="HBGY01021250">
    <property type="protein sequence ID" value="CAD9590907.1"/>
    <property type="molecule type" value="Transcribed_RNA"/>
</dbReference>
<sequence length="313" mass="35190">MPKLEYLVFIVFVLLFMEGCPASSALLPMAILDSSKHTTRMHGRGARVLTVPKIKGLKYERDYIKFQLSYSKEDHSEERISAEVLRSRTIEEQTFVNGTEATTDNLGDIMTTPVEIEEIKTSISPLFRNNVVLKSENKATQGGLKTTSGGSLQARFGVTPPFSALDRIALTANGNLQRIVSSFYDSPVTVVVNSCVERPRLCASENAGVWDRSVDLKVYNKRFCRATSEITVHEPMCAELVRSGEVGLGQLFRYLDKLPTFDLLDAGRTESGGMWRLYELKSKELTCSIFEDFSPDVWSMMLDDHFNEHDNCF</sequence>
<protein>
    <submittedName>
        <fullName evidence="2">Uncharacterized protein</fullName>
    </submittedName>
</protein>
<feature type="chain" id="PRO_5030655486" evidence="1">
    <location>
        <begin position="26"/>
        <end position="313"/>
    </location>
</feature>
<reference evidence="2" key="1">
    <citation type="submission" date="2021-01" db="EMBL/GenBank/DDBJ databases">
        <authorList>
            <person name="Corre E."/>
            <person name="Pelletier E."/>
            <person name="Niang G."/>
            <person name="Scheremetjew M."/>
            <person name="Finn R."/>
            <person name="Kale V."/>
            <person name="Holt S."/>
            <person name="Cochrane G."/>
            <person name="Meng A."/>
            <person name="Brown T."/>
            <person name="Cohen L."/>
        </authorList>
    </citation>
    <scope>NUCLEOTIDE SEQUENCE</scope>
    <source>
        <strain evidence="2">B650</strain>
    </source>
</reference>
<evidence type="ECO:0000313" key="2">
    <source>
        <dbReference type="EMBL" id="CAD9590907.1"/>
    </source>
</evidence>
<keyword evidence="1" id="KW-0732">Signal</keyword>
<feature type="signal peptide" evidence="1">
    <location>
        <begin position="1"/>
        <end position="25"/>
    </location>
</feature>
<dbReference type="Gene3D" id="3.40.1410.10">
    <property type="entry name" value="Chorismate lyase-like"/>
    <property type="match status" value="1"/>
</dbReference>
<gene>
    <name evidence="2" type="ORF">LDAN0321_LOCUS13373</name>
</gene>
<dbReference type="SUPFAM" id="SSF64288">
    <property type="entry name" value="Chorismate lyase-like"/>
    <property type="match status" value="1"/>
</dbReference>